<dbReference type="RefSeq" id="WP_038008237.1">
    <property type="nucleotide sequence ID" value="NZ_CBFHGK010000028.1"/>
</dbReference>
<evidence type="ECO:0008006" key="5">
    <source>
        <dbReference type="Google" id="ProtNLM"/>
    </source>
</evidence>
<feature type="signal peptide" evidence="2">
    <location>
        <begin position="1"/>
        <end position="18"/>
    </location>
</feature>
<dbReference type="PANTHER" id="PTHR30006:SF25">
    <property type="entry name" value="PHOSPHOGLYCERATE TRANSPORT REGULATORY PROTEIN PGTC"/>
    <property type="match status" value="1"/>
</dbReference>
<evidence type="ECO:0000313" key="3">
    <source>
        <dbReference type="EMBL" id="CRK76402.1"/>
    </source>
</evidence>
<dbReference type="Proteomes" id="UP000048949">
    <property type="component" value="Unassembled WGS sequence"/>
</dbReference>
<proteinExistence type="predicted"/>
<keyword evidence="4" id="KW-1185">Reference proteome</keyword>
<keyword evidence="1 2" id="KW-0732">Signal</keyword>
<organism evidence="3 4">
    <name type="scientific">Nereida ignava</name>
    <dbReference type="NCBI Taxonomy" id="282199"/>
    <lineage>
        <taxon>Bacteria</taxon>
        <taxon>Pseudomonadati</taxon>
        <taxon>Pseudomonadota</taxon>
        <taxon>Alphaproteobacteria</taxon>
        <taxon>Rhodobacterales</taxon>
        <taxon>Roseobacteraceae</taxon>
        <taxon>Nereida</taxon>
    </lineage>
</organism>
<reference evidence="3 4" key="1">
    <citation type="submission" date="2015-04" db="EMBL/GenBank/DDBJ databases">
        <authorList>
            <person name="Syromyatnikov M.Y."/>
            <person name="Popov V.N."/>
        </authorList>
    </citation>
    <scope>NUCLEOTIDE SEQUENCE [LARGE SCALE GENOMIC DNA]</scope>
    <source>
        <strain evidence="3 4">CECT 5292</strain>
    </source>
</reference>
<dbReference type="SUPFAM" id="SSF53850">
    <property type="entry name" value="Periplasmic binding protein-like II"/>
    <property type="match status" value="1"/>
</dbReference>
<dbReference type="STRING" id="282199.GCA_001049735_02464"/>
<dbReference type="PANTHER" id="PTHR30006">
    <property type="entry name" value="THIAMINE-BINDING PERIPLASMIC PROTEIN-RELATED"/>
    <property type="match status" value="1"/>
</dbReference>
<gene>
    <name evidence="3" type="ORF">NIG5292_02465</name>
</gene>
<dbReference type="Gene3D" id="3.40.190.10">
    <property type="entry name" value="Periplasmic binding protein-like II"/>
    <property type="match status" value="2"/>
</dbReference>
<dbReference type="GO" id="GO:0030288">
    <property type="term" value="C:outer membrane-bounded periplasmic space"/>
    <property type="evidence" value="ECO:0007669"/>
    <property type="project" value="TreeGrafter"/>
</dbReference>
<sequence length="335" mass="37826">MRYIIFLIALWLPVSSFAQGWEDQQSFGEPNQAQLRILSSTDTSFFAPIIEDFLASSPDISVEYLVTGTADIDRLYRAAPDEFDVVISSAMDLQLKLVNDGFSAPVMNIDHPEWAQWNNSLFAFTSEPAAIVLNRQAFKQIHVPSSRQDLIQLMRDHPDHFQGRVGTYDVRQSGLGYLFATQDARATETYWRLTEVMGRVGARLYCCSGQMINDLRTGKLIIAYNVLGSYAKAQAENSDDLIIILPSEFPTTMMRTILVSAAAPAPQHANNFVRHLLKLQSIGDPLTFPLPPLSRSQDFQNLRTINLDPALMTYLDQMKRAAFIREWEDAIVQEK</sequence>
<feature type="chain" id="PRO_5006712201" description="ABC transporter substrate-binding protein" evidence="2">
    <location>
        <begin position="19"/>
        <end position="335"/>
    </location>
</feature>
<protein>
    <recommendedName>
        <fullName evidence="5">ABC transporter substrate-binding protein</fullName>
    </recommendedName>
</protein>
<evidence type="ECO:0000256" key="2">
    <source>
        <dbReference type="SAM" id="SignalP"/>
    </source>
</evidence>
<evidence type="ECO:0000256" key="1">
    <source>
        <dbReference type="ARBA" id="ARBA00022729"/>
    </source>
</evidence>
<name>A0A0U1NNX3_9RHOB</name>
<dbReference type="AlphaFoldDB" id="A0A0U1NNX3"/>
<accession>A0A0U1NNX3</accession>
<evidence type="ECO:0000313" key="4">
    <source>
        <dbReference type="Proteomes" id="UP000048949"/>
    </source>
</evidence>
<dbReference type="OrthoDB" id="8673316at2"/>
<dbReference type="EMBL" id="CVQV01000016">
    <property type="protein sequence ID" value="CRK76402.1"/>
    <property type="molecule type" value="Genomic_DNA"/>
</dbReference>